<dbReference type="EMBL" id="BAVS01000005">
    <property type="protein sequence ID" value="GAE92461.1"/>
    <property type="molecule type" value="Genomic_DNA"/>
</dbReference>
<reference evidence="2 3" key="1">
    <citation type="journal article" date="2014" name="Genome Announc.">
        <title>Draft Genome Sequence of the Boron-Tolerant and Moderately Halotolerant Bacterium Gracilibacillus boraciitolerans JCM 21714T.</title>
        <authorList>
            <person name="Ahmed I."/>
            <person name="Oshima K."/>
            <person name="Suda W."/>
            <person name="Kitamura K."/>
            <person name="Iida T."/>
            <person name="Ohmori Y."/>
            <person name="Fujiwara T."/>
            <person name="Hattori M."/>
            <person name="Ohkuma M."/>
        </authorList>
    </citation>
    <scope>NUCLEOTIDE SEQUENCE [LARGE SCALE GENOMIC DNA]</scope>
    <source>
        <strain evidence="2 3">JCM 21714</strain>
    </source>
</reference>
<dbReference type="OrthoDB" id="9778870at2"/>
<dbReference type="RefSeq" id="WP_052000413.1">
    <property type="nucleotide sequence ID" value="NZ_BAVS01000005.1"/>
</dbReference>
<dbReference type="Pfam" id="PF00005">
    <property type="entry name" value="ABC_tran"/>
    <property type="match status" value="1"/>
</dbReference>
<name>W4VH43_9BACI</name>
<sequence>MLFAALREISFTANEGETIGILGLNGSGKSTLSNILGQVVQPSKGSVYLNGTPSLIAISAGLNNNLSGIDNIHLKCMMHGLTEAQIEKVEDDIMDFAELGTISINQ</sequence>
<keyword evidence="2" id="KW-0547">Nucleotide-binding</keyword>
<evidence type="ECO:0000259" key="1">
    <source>
        <dbReference type="Pfam" id="PF00005"/>
    </source>
</evidence>
<protein>
    <submittedName>
        <fullName evidence="2">Teichoic acid export ATP-binding protein TagH</fullName>
    </submittedName>
</protein>
<dbReference type="Proteomes" id="UP000019102">
    <property type="component" value="Unassembled WGS sequence"/>
</dbReference>
<dbReference type="GO" id="GO:0005524">
    <property type="term" value="F:ATP binding"/>
    <property type="evidence" value="ECO:0007669"/>
    <property type="project" value="UniProtKB-KW"/>
</dbReference>
<dbReference type="InterPro" id="IPR027417">
    <property type="entry name" value="P-loop_NTPase"/>
</dbReference>
<dbReference type="PANTHER" id="PTHR46743">
    <property type="entry name" value="TEICHOIC ACIDS EXPORT ATP-BINDING PROTEIN TAGH"/>
    <property type="match status" value="1"/>
</dbReference>
<dbReference type="STRING" id="1298598.JCM21714_1464"/>
<dbReference type="SUPFAM" id="SSF52540">
    <property type="entry name" value="P-loop containing nucleoside triphosphate hydrolases"/>
    <property type="match status" value="1"/>
</dbReference>
<evidence type="ECO:0000313" key="2">
    <source>
        <dbReference type="EMBL" id="GAE92461.1"/>
    </source>
</evidence>
<dbReference type="AlphaFoldDB" id="W4VH43"/>
<dbReference type="InterPro" id="IPR003439">
    <property type="entry name" value="ABC_transporter-like_ATP-bd"/>
</dbReference>
<evidence type="ECO:0000313" key="3">
    <source>
        <dbReference type="Proteomes" id="UP000019102"/>
    </source>
</evidence>
<dbReference type="eggNOG" id="COG1134">
    <property type="taxonomic scope" value="Bacteria"/>
</dbReference>
<dbReference type="InterPro" id="IPR050683">
    <property type="entry name" value="Bact_Polysacc_Export_ATP-bd"/>
</dbReference>
<gene>
    <name evidence="2" type="ORF">JCM21714_1464</name>
</gene>
<keyword evidence="3" id="KW-1185">Reference proteome</keyword>
<keyword evidence="2" id="KW-0067">ATP-binding</keyword>
<dbReference type="Gene3D" id="3.40.50.300">
    <property type="entry name" value="P-loop containing nucleotide triphosphate hydrolases"/>
    <property type="match status" value="1"/>
</dbReference>
<dbReference type="GO" id="GO:0016887">
    <property type="term" value="F:ATP hydrolysis activity"/>
    <property type="evidence" value="ECO:0007669"/>
    <property type="project" value="InterPro"/>
</dbReference>
<dbReference type="PANTHER" id="PTHR46743:SF2">
    <property type="entry name" value="TEICHOIC ACIDS EXPORT ATP-BINDING PROTEIN TAGH"/>
    <property type="match status" value="1"/>
</dbReference>
<feature type="domain" description="ABC transporter" evidence="1">
    <location>
        <begin position="6"/>
        <end position="55"/>
    </location>
</feature>
<comment type="caution">
    <text evidence="2">The sequence shown here is derived from an EMBL/GenBank/DDBJ whole genome shotgun (WGS) entry which is preliminary data.</text>
</comment>
<organism evidence="2 3">
    <name type="scientific">Gracilibacillus boraciitolerans JCM 21714</name>
    <dbReference type="NCBI Taxonomy" id="1298598"/>
    <lineage>
        <taxon>Bacteria</taxon>
        <taxon>Bacillati</taxon>
        <taxon>Bacillota</taxon>
        <taxon>Bacilli</taxon>
        <taxon>Bacillales</taxon>
        <taxon>Bacillaceae</taxon>
        <taxon>Gracilibacillus</taxon>
    </lineage>
</organism>
<proteinExistence type="predicted"/>
<accession>W4VH43</accession>